<dbReference type="Gene3D" id="2.60.40.10">
    <property type="entry name" value="Immunoglobulins"/>
    <property type="match status" value="1"/>
</dbReference>
<dbReference type="PANTHER" id="PTHR10809">
    <property type="entry name" value="VESICLE-ASSOCIATED MEMBRANE PROTEIN-ASSOCIATED PROTEIN"/>
    <property type="match status" value="1"/>
</dbReference>
<evidence type="ECO:0000259" key="6">
    <source>
        <dbReference type="Pfam" id="PF00635"/>
    </source>
</evidence>
<evidence type="ECO:0000313" key="8">
    <source>
        <dbReference type="Proteomes" id="UP001341840"/>
    </source>
</evidence>
<evidence type="ECO:0000256" key="4">
    <source>
        <dbReference type="ARBA" id="ARBA00022989"/>
    </source>
</evidence>
<feature type="domain" description="MSP" evidence="6">
    <location>
        <begin position="14"/>
        <end position="57"/>
    </location>
</feature>
<dbReference type="Pfam" id="PF00635">
    <property type="entry name" value="Motile_Sperm"/>
    <property type="match status" value="1"/>
</dbReference>
<keyword evidence="8" id="KW-1185">Reference proteome</keyword>
<proteinExistence type="inferred from homology"/>
<evidence type="ECO:0000256" key="2">
    <source>
        <dbReference type="ARBA" id="ARBA00008932"/>
    </source>
</evidence>
<reference evidence="7 8" key="1">
    <citation type="journal article" date="2023" name="Plants (Basel)">
        <title>Bridging the Gap: Combining Genomics and Transcriptomics Approaches to Understand Stylosanthes scabra, an Orphan Legume from the Brazilian Caatinga.</title>
        <authorList>
            <person name="Ferreira-Neto J.R.C."/>
            <person name="da Silva M.D."/>
            <person name="Binneck E."/>
            <person name="de Melo N.F."/>
            <person name="da Silva R.H."/>
            <person name="de Melo A.L.T.M."/>
            <person name="Pandolfi V."/>
            <person name="Bustamante F.O."/>
            <person name="Brasileiro-Vidal A.C."/>
            <person name="Benko-Iseppon A.M."/>
        </authorList>
    </citation>
    <scope>NUCLEOTIDE SEQUENCE [LARGE SCALE GENOMIC DNA]</scope>
    <source>
        <tissue evidence="7">Leaves</tissue>
    </source>
</reference>
<name>A0ABU6UC29_9FABA</name>
<dbReference type="InterPro" id="IPR000535">
    <property type="entry name" value="MSP_dom"/>
</dbReference>
<keyword evidence="4" id="KW-1133">Transmembrane helix</keyword>
<evidence type="ECO:0000256" key="1">
    <source>
        <dbReference type="ARBA" id="ARBA00004211"/>
    </source>
</evidence>
<dbReference type="InterPro" id="IPR008962">
    <property type="entry name" value="PapD-like_sf"/>
</dbReference>
<dbReference type="SUPFAM" id="SSF49354">
    <property type="entry name" value="PapD-like"/>
    <property type="match status" value="1"/>
</dbReference>
<protein>
    <submittedName>
        <fullName evidence="7">Vesicle-associated protein 1-1</fullName>
    </submittedName>
</protein>
<dbReference type="Proteomes" id="UP001341840">
    <property type="component" value="Unassembled WGS sequence"/>
</dbReference>
<dbReference type="EMBL" id="JASCZI010121003">
    <property type="protein sequence ID" value="MED6158792.1"/>
    <property type="molecule type" value="Genomic_DNA"/>
</dbReference>
<evidence type="ECO:0000313" key="7">
    <source>
        <dbReference type="EMBL" id="MED6158792.1"/>
    </source>
</evidence>
<accession>A0ABU6UC29</accession>
<evidence type="ECO:0000256" key="3">
    <source>
        <dbReference type="ARBA" id="ARBA00022692"/>
    </source>
</evidence>
<dbReference type="InterPro" id="IPR016763">
    <property type="entry name" value="VAP"/>
</dbReference>
<comment type="subcellular location">
    <subcellularLocation>
        <location evidence="1">Membrane</location>
        <topology evidence="1">Single-pass type IV membrane protein</topology>
    </subcellularLocation>
</comment>
<sequence>MVAPVFPTKPKSILQVKTTNPKMYCVRPQHTGIVLPRSRCDVIVIKQAQKEAPPDMQMQCKVQRACG</sequence>
<dbReference type="PANTHER" id="PTHR10809:SF6">
    <property type="entry name" value="AT11025P-RELATED"/>
    <property type="match status" value="1"/>
</dbReference>
<comment type="caution">
    <text evidence="7">The sequence shown here is derived from an EMBL/GenBank/DDBJ whole genome shotgun (WGS) entry which is preliminary data.</text>
</comment>
<organism evidence="7 8">
    <name type="scientific">Stylosanthes scabra</name>
    <dbReference type="NCBI Taxonomy" id="79078"/>
    <lineage>
        <taxon>Eukaryota</taxon>
        <taxon>Viridiplantae</taxon>
        <taxon>Streptophyta</taxon>
        <taxon>Embryophyta</taxon>
        <taxon>Tracheophyta</taxon>
        <taxon>Spermatophyta</taxon>
        <taxon>Magnoliopsida</taxon>
        <taxon>eudicotyledons</taxon>
        <taxon>Gunneridae</taxon>
        <taxon>Pentapetalae</taxon>
        <taxon>rosids</taxon>
        <taxon>fabids</taxon>
        <taxon>Fabales</taxon>
        <taxon>Fabaceae</taxon>
        <taxon>Papilionoideae</taxon>
        <taxon>50 kb inversion clade</taxon>
        <taxon>dalbergioids sensu lato</taxon>
        <taxon>Dalbergieae</taxon>
        <taxon>Pterocarpus clade</taxon>
        <taxon>Stylosanthes</taxon>
    </lineage>
</organism>
<evidence type="ECO:0000256" key="5">
    <source>
        <dbReference type="ARBA" id="ARBA00023136"/>
    </source>
</evidence>
<keyword evidence="3" id="KW-0812">Transmembrane</keyword>
<dbReference type="InterPro" id="IPR013783">
    <property type="entry name" value="Ig-like_fold"/>
</dbReference>
<keyword evidence="5" id="KW-0472">Membrane</keyword>
<gene>
    <name evidence="7" type="primary">PVA11_3</name>
    <name evidence="7" type="ORF">PIB30_035996</name>
</gene>
<comment type="similarity">
    <text evidence="2">Belongs to the VAMP-associated protein (VAP) (TC 9.B.17) family.</text>
</comment>